<dbReference type="InterPro" id="IPR000801">
    <property type="entry name" value="Esterase-like"/>
</dbReference>
<evidence type="ECO:0000313" key="5">
    <source>
        <dbReference type="Proteomes" id="UP000324288"/>
    </source>
</evidence>
<dbReference type="Proteomes" id="UP000324288">
    <property type="component" value="Chromosome"/>
</dbReference>
<dbReference type="KEGG" id="cbq:AL705_03645"/>
<feature type="signal peptide" evidence="1">
    <location>
        <begin position="1"/>
        <end position="29"/>
    </location>
</feature>
<sequence length="324" mass="35571">MRRHFAKTLVAATTALAVGFGLNAAPAEAAPTGKLVSKRWIGNQLMEVKVYSPSMKRTITNQVMTPPNMGRAPVFYLLSGMFGGNGDQWSHPASGARKFFRNKNVYVVNPLGAPSTYYTDWYREDRTLGYKPMWETYLTQELPPAIARAFKTTGRNAIAGYSMSAGTALALLAHHGKLYDAGASYSGCPVSANPLSQLVIMNSMVINTPGVNPLNAYAGFISPAWYHYDPALHLDKLRGKPIFLSASLGKPHMPPDDHDMSKQPDKSMVEFGAYLCTGLFRGMANAAGVKYEYFNQPYGAHSFGQFGQAMRKSWPMIARALHTR</sequence>
<dbReference type="InterPro" id="IPR029058">
    <property type="entry name" value="AB_hydrolase_fold"/>
</dbReference>
<organism evidence="2 4">
    <name type="scientific">Lawsonella clevelandensis</name>
    <dbReference type="NCBI Taxonomy" id="1528099"/>
    <lineage>
        <taxon>Bacteria</taxon>
        <taxon>Bacillati</taxon>
        <taxon>Actinomycetota</taxon>
        <taxon>Actinomycetes</taxon>
        <taxon>Mycobacteriales</taxon>
        <taxon>Lawsonellaceae</taxon>
        <taxon>Lawsonella</taxon>
    </lineage>
</organism>
<gene>
    <name evidence="3" type="primary">fbpA</name>
    <name evidence="2" type="ORF">AL705_03645</name>
    <name evidence="3" type="ORF">LC603019_00718</name>
</gene>
<dbReference type="InterPro" id="IPR050583">
    <property type="entry name" value="Mycobacterial_A85_antigen"/>
</dbReference>
<reference evidence="2" key="2">
    <citation type="journal article" date="2016" name="Int. J. Syst. Evol. Microbiol.">
        <title>Lawsonella clevelandensis gen. nov., sp. nov., a new member of the suborder Corynebacterineae isolated from human abscesses.</title>
        <authorList>
            <person name="Bell M.E."/>
            <person name="Bernard K.A."/>
            <person name="Harrington S.M."/>
            <person name="Patel N.B."/>
            <person name="Tucker T.A."/>
            <person name="Metcalfe M.G."/>
            <person name="McQuiston J.R."/>
        </authorList>
    </citation>
    <scope>NUCLEOTIDE SEQUENCE</scope>
    <source>
        <strain evidence="2">X1698</strain>
    </source>
</reference>
<dbReference type="RefSeq" id="WP_053961851.1">
    <property type="nucleotide sequence ID" value="NZ_CAJPTR010000038.1"/>
</dbReference>
<reference evidence="3 5" key="3">
    <citation type="submission" date="2019-04" db="EMBL/GenBank/DDBJ databases">
        <authorList>
            <person name="Seth-Smith MB H."/>
            <person name="Seth-Smith H."/>
        </authorList>
    </citation>
    <scope>NUCLEOTIDE SEQUENCE [LARGE SCALE GENOMIC DNA]</scope>
    <source>
        <strain evidence="3">USB-603019</strain>
    </source>
</reference>
<dbReference type="OrthoDB" id="4510758at2"/>
<dbReference type="PATRIC" id="fig|1528099.3.peg.706"/>
<accession>A0A0M5L635</accession>
<dbReference type="Gene3D" id="3.40.50.1820">
    <property type="entry name" value="alpha/beta hydrolase"/>
    <property type="match status" value="1"/>
</dbReference>
<dbReference type="PANTHER" id="PTHR48098:SF1">
    <property type="entry name" value="DIACYLGLYCEROL ACYLTRANSFERASE_MYCOLYLTRANSFERASE AG85A"/>
    <property type="match status" value="1"/>
</dbReference>
<protein>
    <submittedName>
        <fullName evidence="3">Diacylglycerol acyltransferase/mycolyltransferase Ag85A</fullName>
    </submittedName>
</protein>
<feature type="chain" id="PRO_5044544859" evidence="1">
    <location>
        <begin position="30"/>
        <end position="324"/>
    </location>
</feature>
<dbReference type="Pfam" id="PF00756">
    <property type="entry name" value="Esterase"/>
    <property type="match status" value="1"/>
</dbReference>
<dbReference type="GeneID" id="84894687"/>
<proteinExistence type="predicted"/>
<dbReference type="AlphaFoldDB" id="A0A0M5L635"/>
<reference evidence="2 4" key="1">
    <citation type="journal article" date="2015" name="Genome Announc.">
        <title>Complete Genome Sequences for Two Strains of a Novel Fastidious, Partially Acid-Fast, Gram-Positive Corynebacterineae Bacterium, Derived from Human Clinical Samples.</title>
        <authorList>
            <person name="Nicholson A.C."/>
            <person name="Bell M."/>
            <person name="Humrighouse B.W."/>
            <person name="McQuiston J.R."/>
        </authorList>
    </citation>
    <scope>NUCLEOTIDE SEQUENCE [LARGE SCALE GENOMIC DNA]</scope>
    <source>
        <strain evidence="2 4">X1698</strain>
    </source>
</reference>
<evidence type="ECO:0000256" key="1">
    <source>
        <dbReference type="SAM" id="SignalP"/>
    </source>
</evidence>
<name>A0A0M5L635_9ACTN</name>
<evidence type="ECO:0000313" key="2">
    <source>
        <dbReference type="EMBL" id="ALE18897.1"/>
    </source>
</evidence>
<evidence type="ECO:0000313" key="3">
    <source>
        <dbReference type="EMBL" id="VHO00399.1"/>
    </source>
</evidence>
<keyword evidence="3" id="KW-0808">Transferase</keyword>
<dbReference type="GO" id="GO:0016747">
    <property type="term" value="F:acyltransferase activity, transferring groups other than amino-acyl groups"/>
    <property type="evidence" value="ECO:0007669"/>
    <property type="project" value="TreeGrafter"/>
</dbReference>
<dbReference type="SUPFAM" id="SSF53474">
    <property type="entry name" value="alpha/beta-Hydrolases"/>
    <property type="match status" value="1"/>
</dbReference>
<keyword evidence="1" id="KW-0732">Signal</keyword>
<dbReference type="EMBL" id="CP012390">
    <property type="protein sequence ID" value="ALE18897.1"/>
    <property type="molecule type" value="Genomic_DNA"/>
</dbReference>
<dbReference type="PANTHER" id="PTHR48098">
    <property type="entry name" value="ENTEROCHELIN ESTERASE-RELATED"/>
    <property type="match status" value="1"/>
</dbReference>
<dbReference type="STRING" id="1528099.AL705_03645"/>
<keyword evidence="3" id="KW-0012">Acyltransferase</keyword>
<dbReference type="Proteomes" id="UP000068137">
    <property type="component" value="Chromosome"/>
</dbReference>
<dbReference type="EMBL" id="LR584267">
    <property type="protein sequence ID" value="VHO00399.1"/>
    <property type="molecule type" value="Genomic_DNA"/>
</dbReference>
<evidence type="ECO:0000313" key="4">
    <source>
        <dbReference type="Proteomes" id="UP000068137"/>
    </source>
</evidence>
<keyword evidence="5" id="KW-1185">Reference proteome</keyword>